<sequence length="171" mass="18538">MELARQIKFANFVPNASPCWLNGLPNRIEGGDWGTEAFPGIFLACSLALQAPCMYGTNKNVPVFSHSVRPVLGPLFQFLLHQDGEGWEGKEREDGRGLAAFFKHGRQFCNASLRVCPSSSQNPISRDTCPSSYSIHTPAGFFQRRIFVSGARGVWLDGHGLGIATGVGSPA</sequence>
<organism evidence="1 2">
    <name type="scientific">Trichoderma simmonsii</name>
    <dbReference type="NCBI Taxonomy" id="1491479"/>
    <lineage>
        <taxon>Eukaryota</taxon>
        <taxon>Fungi</taxon>
        <taxon>Dikarya</taxon>
        <taxon>Ascomycota</taxon>
        <taxon>Pezizomycotina</taxon>
        <taxon>Sordariomycetes</taxon>
        <taxon>Hypocreomycetidae</taxon>
        <taxon>Hypocreales</taxon>
        <taxon>Hypocreaceae</taxon>
        <taxon>Trichoderma</taxon>
    </lineage>
</organism>
<evidence type="ECO:0000313" key="1">
    <source>
        <dbReference type="EMBL" id="QYS98008.1"/>
    </source>
</evidence>
<keyword evidence="2" id="KW-1185">Reference proteome</keyword>
<proteinExistence type="predicted"/>
<dbReference type="Proteomes" id="UP000826661">
    <property type="component" value="Chromosome III"/>
</dbReference>
<protein>
    <submittedName>
        <fullName evidence="1">Uncharacterized protein</fullName>
    </submittedName>
</protein>
<dbReference type="AlphaFoldDB" id="A0A8G0LB76"/>
<evidence type="ECO:0000313" key="2">
    <source>
        <dbReference type="Proteomes" id="UP000826661"/>
    </source>
</evidence>
<gene>
    <name evidence="1" type="ORF">H0G86_005208</name>
</gene>
<reference evidence="1 2" key="1">
    <citation type="journal article" date="2021" name="BMC Genomics">
        <title>Telomere-to-telomere genome assembly of asparaginase-producing Trichoderma simmonsii.</title>
        <authorList>
            <person name="Chung D."/>
            <person name="Kwon Y.M."/>
            <person name="Yang Y."/>
        </authorList>
    </citation>
    <scope>NUCLEOTIDE SEQUENCE [LARGE SCALE GENOMIC DNA]</scope>
    <source>
        <strain evidence="1 2">GH-Sj1</strain>
    </source>
</reference>
<dbReference type="EMBL" id="CP075866">
    <property type="protein sequence ID" value="QYS98008.1"/>
    <property type="molecule type" value="Genomic_DNA"/>
</dbReference>
<accession>A0A8G0LB76</accession>
<name>A0A8G0LB76_9HYPO</name>